<keyword evidence="1" id="KW-0472">Membrane</keyword>
<dbReference type="OrthoDB" id="1684279at2"/>
<proteinExistence type="predicted"/>
<keyword evidence="1" id="KW-1133">Transmembrane helix</keyword>
<sequence length="98" mass="10398">MTTRRDGSWRERGAVLSRLLAALLGGYAVSALLAAVLALHLPMERSEAVLVGTMLSFLVYALAVMWAFAARHALRAWTGLLVPALLLAAVLAAPGWTA</sequence>
<protein>
    <submittedName>
        <fullName evidence="2">Iron transporter</fullName>
    </submittedName>
</protein>
<reference evidence="2 3" key="1">
    <citation type="submission" date="2018-02" db="EMBL/GenBank/DDBJ databases">
        <title>Genome sequencing of Solimonas sp. HR-BB.</title>
        <authorList>
            <person name="Lee Y."/>
            <person name="Jeon C.O."/>
        </authorList>
    </citation>
    <scope>NUCLEOTIDE SEQUENCE [LARGE SCALE GENOMIC DNA]</scope>
    <source>
        <strain evidence="2 3">HR-BB</strain>
    </source>
</reference>
<evidence type="ECO:0000313" key="3">
    <source>
        <dbReference type="Proteomes" id="UP000238220"/>
    </source>
</evidence>
<organism evidence="2 3">
    <name type="scientific">Solimonas fluminis</name>
    <dbReference type="NCBI Taxonomy" id="2086571"/>
    <lineage>
        <taxon>Bacteria</taxon>
        <taxon>Pseudomonadati</taxon>
        <taxon>Pseudomonadota</taxon>
        <taxon>Gammaproteobacteria</taxon>
        <taxon>Nevskiales</taxon>
        <taxon>Nevskiaceae</taxon>
        <taxon>Solimonas</taxon>
    </lineage>
</organism>
<evidence type="ECO:0000256" key="1">
    <source>
        <dbReference type="SAM" id="Phobius"/>
    </source>
</evidence>
<feature type="transmembrane region" description="Helical" evidence="1">
    <location>
        <begin position="20"/>
        <end position="42"/>
    </location>
</feature>
<feature type="transmembrane region" description="Helical" evidence="1">
    <location>
        <begin position="48"/>
        <end position="69"/>
    </location>
</feature>
<dbReference type="RefSeq" id="WP_104231496.1">
    <property type="nucleotide sequence ID" value="NZ_PSNW01000010.1"/>
</dbReference>
<keyword evidence="1" id="KW-0812">Transmembrane</keyword>
<dbReference type="Proteomes" id="UP000238220">
    <property type="component" value="Unassembled WGS sequence"/>
</dbReference>
<keyword evidence="3" id="KW-1185">Reference proteome</keyword>
<name>A0A2S5TCK7_9GAMM</name>
<dbReference type="Pfam" id="PF12365">
    <property type="entry name" value="DUF3649"/>
    <property type="match status" value="1"/>
</dbReference>
<gene>
    <name evidence="2" type="ORF">C3942_16675</name>
</gene>
<accession>A0A2S5TCK7</accession>
<dbReference type="EMBL" id="PSNW01000010">
    <property type="protein sequence ID" value="PPE72686.1"/>
    <property type="molecule type" value="Genomic_DNA"/>
</dbReference>
<feature type="transmembrane region" description="Helical" evidence="1">
    <location>
        <begin position="76"/>
        <end position="96"/>
    </location>
</feature>
<dbReference type="InterPro" id="IPR022109">
    <property type="entry name" value="DUF3649"/>
</dbReference>
<comment type="caution">
    <text evidence="2">The sequence shown here is derived from an EMBL/GenBank/DDBJ whole genome shotgun (WGS) entry which is preliminary data.</text>
</comment>
<dbReference type="AlphaFoldDB" id="A0A2S5TCK7"/>
<evidence type="ECO:0000313" key="2">
    <source>
        <dbReference type="EMBL" id="PPE72686.1"/>
    </source>
</evidence>